<proteinExistence type="predicted"/>
<dbReference type="EMBL" id="VZDO01000002">
    <property type="protein sequence ID" value="KAB0681870.1"/>
    <property type="molecule type" value="Genomic_DNA"/>
</dbReference>
<dbReference type="AlphaFoldDB" id="A0A7V7PS57"/>
<dbReference type="Gene3D" id="1.10.1200.10">
    <property type="entry name" value="ACP-like"/>
    <property type="match status" value="1"/>
</dbReference>
<organism evidence="2 3">
    <name type="scientific">Plantimonas leprariae</name>
    <dbReference type="NCBI Taxonomy" id="2615207"/>
    <lineage>
        <taxon>Bacteria</taxon>
        <taxon>Pseudomonadati</taxon>
        <taxon>Pseudomonadota</taxon>
        <taxon>Alphaproteobacteria</taxon>
        <taxon>Hyphomicrobiales</taxon>
        <taxon>Aurantimonadaceae</taxon>
        <taxon>Plantimonas</taxon>
    </lineage>
</organism>
<gene>
    <name evidence="2" type="ORF">F6X38_03355</name>
</gene>
<evidence type="ECO:0000259" key="1">
    <source>
        <dbReference type="PROSITE" id="PS50075"/>
    </source>
</evidence>
<name>A0A7V7PS57_9HYPH</name>
<dbReference type="Pfam" id="PF00550">
    <property type="entry name" value="PP-binding"/>
    <property type="match status" value="1"/>
</dbReference>
<dbReference type="RefSeq" id="WP_150968130.1">
    <property type="nucleotide sequence ID" value="NZ_VZDO01000002.1"/>
</dbReference>
<dbReference type="InterPro" id="IPR036736">
    <property type="entry name" value="ACP-like_sf"/>
</dbReference>
<keyword evidence="3" id="KW-1185">Reference proteome</keyword>
<comment type="caution">
    <text evidence="2">The sequence shown here is derived from an EMBL/GenBank/DDBJ whole genome shotgun (WGS) entry which is preliminary data.</text>
</comment>
<reference evidence="2 3" key="1">
    <citation type="submission" date="2019-09" db="EMBL/GenBank/DDBJ databases">
        <title>YIM 132180 draft genome.</title>
        <authorList>
            <person name="Zhang K."/>
        </authorList>
    </citation>
    <scope>NUCLEOTIDE SEQUENCE [LARGE SCALE GENOMIC DNA]</scope>
    <source>
        <strain evidence="2 3">YIM 132180</strain>
    </source>
</reference>
<dbReference type="InterPro" id="IPR009081">
    <property type="entry name" value="PP-bd_ACP"/>
</dbReference>
<evidence type="ECO:0000313" key="3">
    <source>
        <dbReference type="Proteomes" id="UP000432089"/>
    </source>
</evidence>
<evidence type="ECO:0000313" key="2">
    <source>
        <dbReference type="EMBL" id="KAB0681870.1"/>
    </source>
</evidence>
<dbReference type="SUPFAM" id="SSF47336">
    <property type="entry name" value="ACP-like"/>
    <property type="match status" value="1"/>
</dbReference>
<feature type="domain" description="Carrier" evidence="1">
    <location>
        <begin position="23"/>
        <end position="98"/>
    </location>
</feature>
<accession>A0A7V7PS57</accession>
<dbReference type="Proteomes" id="UP000432089">
    <property type="component" value="Unassembled WGS sequence"/>
</dbReference>
<sequence length="101" mass="10221">MGQNDDLIAGTDRTAGQCTVAGDPVATKIIAVVADVLGVAKDTIGLDTVAADVEGWDSFGHVRIVLAIDKAFGIALSMGAIEKAASVAGLVEVVDEALKAR</sequence>
<dbReference type="PROSITE" id="PS50075">
    <property type="entry name" value="CARRIER"/>
    <property type="match status" value="1"/>
</dbReference>
<protein>
    <submittedName>
        <fullName evidence="2">Acyl carrier protein</fullName>
    </submittedName>
</protein>